<gene>
    <name evidence="4" type="ORF">GCM10023314_17410</name>
</gene>
<dbReference type="RefSeq" id="WP_345191524.1">
    <property type="nucleotide sequence ID" value="NZ_BAABJJ010000027.1"/>
</dbReference>
<keyword evidence="1" id="KW-0175">Coiled coil</keyword>
<evidence type="ECO:0000256" key="2">
    <source>
        <dbReference type="SAM" id="SignalP"/>
    </source>
</evidence>
<feature type="coiled-coil region" evidence="1">
    <location>
        <begin position="91"/>
        <end position="118"/>
    </location>
</feature>
<dbReference type="Proteomes" id="UP001501302">
    <property type="component" value="Unassembled WGS sequence"/>
</dbReference>
<reference evidence="5" key="1">
    <citation type="journal article" date="2019" name="Int. J. Syst. Evol. Microbiol.">
        <title>The Global Catalogue of Microorganisms (GCM) 10K type strain sequencing project: providing services to taxonomists for standard genome sequencing and annotation.</title>
        <authorList>
            <consortium name="The Broad Institute Genomics Platform"/>
            <consortium name="The Broad Institute Genome Sequencing Center for Infectious Disease"/>
            <person name="Wu L."/>
            <person name="Ma J."/>
        </authorList>
    </citation>
    <scope>NUCLEOTIDE SEQUENCE [LARGE SCALE GENOMIC DNA]</scope>
    <source>
        <strain evidence="5">JCM 18285</strain>
    </source>
</reference>
<evidence type="ECO:0000256" key="1">
    <source>
        <dbReference type="SAM" id="Coils"/>
    </source>
</evidence>
<organism evidence="4 5">
    <name type="scientific">Algibacter agarivorans</name>
    <dbReference type="NCBI Taxonomy" id="1109741"/>
    <lineage>
        <taxon>Bacteria</taxon>
        <taxon>Pseudomonadati</taxon>
        <taxon>Bacteroidota</taxon>
        <taxon>Flavobacteriia</taxon>
        <taxon>Flavobacteriales</taxon>
        <taxon>Flavobacteriaceae</taxon>
        <taxon>Algibacter</taxon>
    </lineage>
</organism>
<evidence type="ECO:0000313" key="5">
    <source>
        <dbReference type="Proteomes" id="UP001501302"/>
    </source>
</evidence>
<sequence>MILKRFIICLGVILMATACNRVKAPEKPKNLISKDKMVDILIDSKIIASANSDNKKIMKDNGVNLDAYVFEKHNIDSLQFALSNNYYAFHIKDYEAIYEKVNDSLEGLKVKFKDLEAKEWKEQTKREEDSLKSIKKVKDTLKTVTIKDSINLIEIEDALKDIGIDDSLTERLLEKKIEQKKGLIKPISDKEFQ</sequence>
<proteinExistence type="predicted"/>
<evidence type="ECO:0000259" key="3">
    <source>
        <dbReference type="Pfam" id="PF14129"/>
    </source>
</evidence>
<comment type="caution">
    <text evidence="4">The sequence shown here is derived from an EMBL/GenBank/DDBJ whole genome shotgun (WGS) entry which is preliminary data.</text>
</comment>
<dbReference type="Pfam" id="PF14129">
    <property type="entry name" value="DUF4296"/>
    <property type="match status" value="1"/>
</dbReference>
<dbReference type="PROSITE" id="PS51257">
    <property type="entry name" value="PROKAR_LIPOPROTEIN"/>
    <property type="match status" value="1"/>
</dbReference>
<name>A0ABP9GII2_9FLAO</name>
<keyword evidence="2" id="KW-0732">Signal</keyword>
<dbReference type="EMBL" id="BAABJJ010000027">
    <property type="protein sequence ID" value="GAA4944896.1"/>
    <property type="molecule type" value="Genomic_DNA"/>
</dbReference>
<feature type="domain" description="DUF4296" evidence="3">
    <location>
        <begin position="28"/>
        <end position="107"/>
    </location>
</feature>
<accession>A0ABP9GII2</accession>
<evidence type="ECO:0000313" key="4">
    <source>
        <dbReference type="EMBL" id="GAA4944896.1"/>
    </source>
</evidence>
<dbReference type="InterPro" id="IPR025381">
    <property type="entry name" value="DUF4296"/>
</dbReference>
<feature type="chain" id="PRO_5045905308" description="DUF4296 domain-containing protein" evidence="2">
    <location>
        <begin position="25"/>
        <end position="193"/>
    </location>
</feature>
<protein>
    <recommendedName>
        <fullName evidence="3">DUF4296 domain-containing protein</fullName>
    </recommendedName>
</protein>
<keyword evidence="5" id="KW-1185">Reference proteome</keyword>
<feature type="signal peptide" evidence="2">
    <location>
        <begin position="1"/>
        <end position="24"/>
    </location>
</feature>